<reference evidence="2" key="1">
    <citation type="journal article" date="2016" name="Ticks Tick Borne Dis.">
        <title>De novo assembly and annotation of the salivary gland transcriptome of Rhipicephalus appendiculatus male and female ticks during blood feeding.</title>
        <authorList>
            <person name="de Castro M.H."/>
            <person name="de Klerk D."/>
            <person name="Pienaar R."/>
            <person name="Latif A.A."/>
            <person name="Rees D.J."/>
            <person name="Mans B.J."/>
        </authorList>
    </citation>
    <scope>NUCLEOTIDE SEQUENCE</scope>
    <source>
        <tissue evidence="2">Salivary glands</tissue>
    </source>
</reference>
<feature type="region of interest" description="Disordered" evidence="1">
    <location>
        <begin position="1"/>
        <end position="22"/>
    </location>
</feature>
<organism evidence="2">
    <name type="scientific">Rhipicephalus appendiculatus</name>
    <name type="common">Brown ear tick</name>
    <dbReference type="NCBI Taxonomy" id="34631"/>
    <lineage>
        <taxon>Eukaryota</taxon>
        <taxon>Metazoa</taxon>
        <taxon>Ecdysozoa</taxon>
        <taxon>Arthropoda</taxon>
        <taxon>Chelicerata</taxon>
        <taxon>Arachnida</taxon>
        <taxon>Acari</taxon>
        <taxon>Parasitiformes</taxon>
        <taxon>Ixodida</taxon>
        <taxon>Ixodoidea</taxon>
        <taxon>Ixodidae</taxon>
        <taxon>Rhipicephalinae</taxon>
        <taxon>Rhipicephalus</taxon>
        <taxon>Rhipicephalus</taxon>
    </lineage>
</organism>
<proteinExistence type="predicted"/>
<evidence type="ECO:0000256" key="1">
    <source>
        <dbReference type="SAM" id="MobiDB-lite"/>
    </source>
</evidence>
<evidence type="ECO:0000313" key="2">
    <source>
        <dbReference type="EMBL" id="JAP77748.1"/>
    </source>
</evidence>
<dbReference type="EMBL" id="GEDV01010809">
    <property type="protein sequence ID" value="JAP77748.1"/>
    <property type="molecule type" value="Transcribed_RNA"/>
</dbReference>
<dbReference type="AlphaFoldDB" id="A0A131YGS6"/>
<feature type="compositionally biased region" description="Basic residues" evidence="1">
    <location>
        <begin position="12"/>
        <end position="22"/>
    </location>
</feature>
<sequence length="94" mass="10430">MNDGVPEDYKKRSALGKSKKRNKILGSPGLQCTSAVRWKNENAGMQYFSFLRLSWARCARGREVDLPSLASTASSRSPPLVWLVWRASVVATTS</sequence>
<protein>
    <submittedName>
        <fullName evidence="2">Uncharacterized protein</fullName>
    </submittedName>
</protein>
<accession>A0A131YGS6</accession>
<name>A0A131YGS6_RHIAP</name>